<dbReference type="GO" id="GO:0003700">
    <property type="term" value="F:DNA-binding transcription factor activity"/>
    <property type="evidence" value="ECO:0007669"/>
    <property type="project" value="InterPro"/>
</dbReference>
<dbReference type="GO" id="GO:0043565">
    <property type="term" value="F:sequence-specific DNA binding"/>
    <property type="evidence" value="ECO:0007669"/>
    <property type="project" value="InterPro"/>
</dbReference>
<dbReference type="PATRIC" id="fig|69279.3.peg.2810"/>
<evidence type="ECO:0000259" key="4">
    <source>
        <dbReference type="PROSITE" id="PS01124"/>
    </source>
</evidence>
<dbReference type="InterPro" id="IPR020449">
    <property type="entry name" value="Tscrpt_reg_AraC-type_HTH"/>
</dbReference>
<dbReference type="HOGENOM" id="CLU_1393809_0_0_5"/>
<reference evidence="6 8" key="2">
    <citation type="submission" date="2019-03" db="EMBL/GenBank/DDBJ databases">
        <title>Genomic Encyclopedia of Type Strains, Phase IV (KMG-IV): sequencing the most valuable type-strain genomes for metagenomic binning, comparative biology and taxonomic classification.</title>
        <authorList>
            <person name="Goeker M."/>
        </authorList>
    </citation>
    <scope>NUCLEOTIDE SEQUENCE [LARGE SCALE GENOMIC DNA]</scope>
    <source>
        <strain evidence="6 8">DSM 11603</strain>
    </source>
</reference>
<evidence type="ECO:0000313" key="5">
    <source>
        <dbReference type="EMBL" id="EXL05373.1"/>
    </source>
</evidence>
<feature type="domain" description="HTH araC/xylS-type" evidence="4">
    <location>
        <begin position="73"/>
        <end position="172"/>
    </location>
</feature>
<dbReference type="PROSITE" id="PS00041">
    <property type="entry name" value="HTH_ARAC_FAMILY_1"/>
    <property type="match status" value="1"/>
</dbReference>
<dbReference type="PANTHER" id="PTHR46796:SF6">
    <property type="entry name" value="ARAC SUBFAMILY"/>
    <property type="match status" value="1"/>
</dbReference>
<dbReference type="SMART" id="SM00342">
    <property type="entry name" value="HTH_ARAC"/>
    <property type="match status" value="1"/>
</dbReference>
<evidence type="ECO:0000313" key="6">
    <source>
        <dbReference type="EMBL" id="TDR35211.1"/>
    </source>
</evidence>
<keyword evidence="1" id="KW-0805">Transcription regulation</keyword>
<dbReference type="EMBL" id="JENY01000019">
    <property type="protein sequence ID" value="EXL05373.1"/>
    <property type="molecule type" value="Genomic_DNA"/>
</dbReference>
<dbReference type="EMBL" id="SNZF01000010">
    <property type="protein sequence ID" value="TDR35211.1"/>
    <property type="molecule type" value="Genomic_DNA"/>
</dbReference>
<name>A0A011UHN1_9HYPH</name>
<dbReference type="InterPro" id="IPR009057">
    <property type="entry name" value="Homeodomain-like_sf"/>
</dbReference>
<proteinExistence type="predicted"/>
<dbReference type="InterPro" id="IPR018062">
    <property type="entry name" value="HTH_AraC-typ_CS"/>
</dbReference>
<dbReference type="STRING" id="69279.BG36_07110"/>
<protein>
    <submittedName>
        <fullName evidence="5">AraC family transcriptional regulator</fullName>
    </submittedName>
    <submittedName>
        <fullName evidence="6">AraC-like DNA-binding protein</fullName>
    </submittedName>
</protein>
<dbReference type="Proteomes" id="UP000019849">
    <property type="component" value="Unassembled WGS sequence"/>
</dbReference>
<keyword evidence="8" id="KW-1185">Reference proteome</keyword>
<accession>A0A011UHN1</accession>
<dbReference type="Pfam" id="PF12833">
    <property type="entry name" value="HTH_18"/>
    <property type="match status" value="1"/>
</dbReference>
<evidence type="ECO:0000313" key="7">
    <source>
        <dbReference type="Proteomes" id="UP000019849"/>
    </source>
</evidence>
<dbReference type="eggNOG" id="COG2207">
    <property type="taxonomic scope" value="Bacteria"/>
</dbReference>
<evidence type="ECO:0000256" key="2">
    <source>
        <dbReference type="ARBA" id="ARBA00023125"/>
    </source>
</evidence>
<dbReference type="PRINTS" id="PR00032">
    <property type="entry name" value="HTHARAC"/>
</dbReference>
<gene>
    <name evidence="5" type="ORF">BG36_07110</name>
    <name evidence="6" type="ORF">DES43_11017</name>
</gene>
<organism evidence="5 7">
    <name type="scientific">Aquamicrobium defluvii</name>
    <dbReference type="NCBI Taxonomy" id="69279"/>
    <lineage>
        <taxon>Bacteria</taxon>
        <taxon>Pseudomonadati</taxon>
        <taxon>Pseudomonadota</taxon>
        <taxon>Alphaproteobacteria</taxon>
        <taxon>Hyphomicrobiales</taxon>
        <taxon>Phyllobacteriaceae</taxon>
        <taxon>Aquamicrobium</taxon>
    </lineage>
</organism>
<reference evidence="5 7" key="1">
    <citation type="submission" date="2014-02" db="EMBL/GenBank/DDBJ databases">
        <title>Aquamicrobium defluvii Genome sequencing.</title>
        <authorList>
            <person name="Wang X."/>
        </authorList>
    </citation>
    <scope>NUCLEOTIDE SEQUENCE [LARGE SCALE GENOMIC DNA]</scope>
    <source>
        <strain evidence="5 7">W13Z1</strain>
    </source>
</reference>
<evidence type="ECO:0000313" key="8">
    <source>
        <dbReference type="Proteomes" id="UP000294958"/>
    </source>
</evidence>
<dbReference type="PANTHER" id="PTHR46796">
    <property type="entry name" value="HTH-TYPE TRANSCRIPTIONAL ACTIVATOR RHAS-RELATED"/>
    <property type="match status" value="1"/>
</dbReference>
<dbReference type="PROSITE" id="PS01124">
    <property type="entry name" value="HTH_ARAC_FAMILY_2"/>
    <property type="match status" value="1"/>
</dbReference>
<dbReference type="Proteomes" id="UP000294958">
    <property type="component" value="Unassembled WGS sequence"/>
</dbReference>
<dbReference type="InterPro" id="IPR050204">
    <property type="entry name" value="AraC_XylS_family_regulators"/>
</dbReference>
<dbReference type="SUPFAM" id="SSF46689">
    <property type="entry name" value="Homeodomain-like"/>
    <property type="match status" value="1"/>
</dbReference>
<evidence type="ECO:0000256" key="1">
    <source>
        <dbReference type="ARBA" id="ARBA00023015"/>
    </source>
</evidence>
<evidence type="ECO:0000256" key="3">
    <source>
        <dbReference type="ARBA" id="ARBA00023163"/>
    </source>
</evidence>
<keyword evidence="3" id="KW-0804">Transcription</keyword>
<keyword evidence="2 6" id="KW-0238">DNA-binding</keyword>
<comment type="caution">
    <text evidence="5">The sequence shown here is derived from an EMBL/GenBank/DDBJ whole genome shotgun (WGS) entry which is preliminary data.</text>
</comment>
<dbReference type="AlphaFoldDB" id="A0A011UHN1"/>
<dbReference type="InterPro" id="IPR018060">
    <property type="entry name" value="HTH_AraC"/>
</dbReference>
<dbReference type="Gene3D" id="1.10.10.60">
    <property type="entry name" value="Homeodomain-like"/>
    <property type="match status" value="1"/>
</dbReference>
<sequence length="195" mass="22084">MKQDPGRFLMRPIPKAHPPLKLLITHAAYLLMRGAHAHGEAEMIAAHFTQVPPMVVEYLHDNEQADRASASLSRIKAFIESRLTDPRFGLAAIAAKFGVTPRHVQKLFQHEGTTFSRYVLERRLERARSLILQKADRPISSLAYDTGFGDLSYFNRVFRRRFGMTPSKMRNSLNMMPAVSEQQGEPPNLQGKQTA</sequence>